<name>A0ABD3QXN7_9STRA</name>
<organism evidence="1 2">
    <name type="scientific">Cyclotella cryptica</name>
    <dbReference type="NCBI Taxonomy" id="29204"/>
    <lineage>
        <taxon>Eukaryota</taxon>
        <taxon>Sar</taxon>
        <taxon>Stramenopiles</taxon>
        <taxon>Ochrophyta</taxon>
        <taxon>Bacillariophyta</taxon>
        <taxon>Coscinodiscophyceae</taxon>
        <taxon>Thalassiosirophycidae</taxon>
        <taxon>Stephanodiscales</taxon>
        <taxon>Stephanodiscaceae</taxon>
        <taxon>Cyclotella</taxon>
    </lineage>
</organism>
<evidence type="ECO:0000313" key="2">
    <source>
        <dbReference type="Proteomes" id="UP001516023"/>
    </source>
</evidence>
<gene>
    <name evidence="1" type="ORF">HJC23_003252</name>
</gene>
<dbReference type="EMBL" id="JABMIG020000004">
    <property type="protein sequence ID" value="KAL3805024.1"/>
    <property type="molecule type" value="Genomic_DNA"/>
</dbReference>
<evidence type="ECO:0000313" key="1">
    <source>
        <dbReference type="EMBL" id="KAL3805024.1"/>
    </source>
</evidence>
<dbReference type="Proteomes" id="UP001516023">
    <property type="component" value="Unassembled WGS sequence"/>
</dbReference>
<accession>A0ABD3QXN7</accession>
<proteinExistence type="predicted"/>
<reference evidence="1 2" key="1">
    <citation type="journal article" date="2020" name="G3 (Bethesda)">
        <title>Improved Reference Genome for Cyclotella cryptica CCMP332, a Model for Cell Wall Morphogenesis, Salinity Adaptation, and Lipid Production in Diatoms (Bacillariophyta).</title>
        <authorList>
            <person name="Roberts W.R."/>
            <person name="Downey K.M."/>
            <person name="Ruck E.C."/>
            <person name="Traller J.C."/>
            <person name="Alverson A.J."/>
        </authorList>
    </citation>
    <scope>NUCLEOTIDE SEQUENCE [LARGE SCALE GENOMIC DNA]</scope>
    <source>
        <strain evidence="1 2">CCMP332</strain>
    </source>
</reference>
<dbReference type="AlphaFoldDB" id="A0ABD3QXN7"/>
<comment type="caution">
    <text evidence="1">The sequence shown here is derived from an EMBL/GenBank/DDBJ whole genome shotgun (WGS) entry which is preliminary data.</text>
</comment>
<protein>
    <submittedName>
        <fullName evidence="1">Uncharacterized protein</fullName>
    </submittedName>
</protein>
<keyword evidence="2" id="KW-1185">Reference proteome</keyword>
<sequence length="91" mass="10177">MNTEPHAYSSLRLVSFDGFLGFSYLASFFVKGVKPCDLYDDASPESAPSEQQTLVLKRNLGLIKTRQPSPFKASRRTHNESVDDEIAALLR</sequence>